<evidence type="ECO:0000313" key="1">
    <source>
        <dbReference type="EMBL" id="MDQ9296751.1"/>
    </source>
</evidence>
<reference evidence="1 2" key="1">
    <citation type="submission" date="2021-05" db="EMBL/GenBank/DDBJ databases">
        <title>Genome sequence of E. marmotae isolates.</title>
        <authorList>
            <person name="Binsker U."/>
            <person name="Hammerl J.A."/>
        </authorList>
    </citation>
    <scope>NUCLEOTIDE SEQUENCE [LARGE SCALE GENOMIC DNA]</scope>
    <source>
        <strain evidence="1 2">21-MO00586</strain>
    </source>
</reference>
<organism evidence="1 2">
    <name type="scientific">Escherichia marmotae</name>
    <dbReference type="NCBI Taxonomy" id="1499973"/>
    <lineage>
        <taxon>Bacteria</taxon>
        <taxon>Pseudomonadati</taxon>
        <taxon>Pseudomonadota</taxon>
        <taxon>Gammaproteobacteria</taxon>
        <taxon>Enterobacterales</taxon>
        <taxon>Enterobacteriaceae</taxon>
        <taxon>Escherichia</taxon>
    </lineage>
</organism>
<keyword evidence="2" id="KW-1185">Reference proteome</keyword>
<dbReference type="EMBL" id="JAHCRT010000083">
    <property type="protein sequence ID" value="MDQ9296751.1"/>
    <property type="molecule type" value="Genomic_DNA"/>
</dbReference>
<comment type="caution">
    <text evidence="1">The sequence shown here is derived from an EMBL/GenBank/DDBJ whole genome shotgun (WGS) entry which is preliminary data.</text>
</comment>
<proteinExistence type="predicted"/>
<accession>A0ABU1C800</accession>
<gene>
    <name evidence="1" type="ORF">KJE03_25545</name>
</gene>
<name>A0ABU1C800_9ESCH</name>
<protein>
    <submittedName>
        <fullName evidence="1">Uncharacterized protein</fullName>
    </submittedName>
</protein>
<sequence length="46" mass="5287">MDRLDRGLNKSRQQKTLLASSAFPEELSSGMFAYTRVPMMIIRLRA</sequence>
<dbReference type="Proteomes" id="UP001235723">
    <property type="component" value="Unassembled WGS sequence"/>
</dbReference>
<evidence type="ECO:0000313" key="2">
    <source>
        <dbReference type="Proteomes" id="UP001235723"/>
    </source>
</evidence>